<proteinExistence type="predicted"/>
<feature type="non-terminal residue" evidence="7">
    <location>
        <position position="47"/>
    </location>
</feature>
<dbReference type="SUPFAM" id="SSF57667">
    <property type="entry name" value="beta-beta-alpha zinc fingers"/>
    <property type="match status" value="1"/>
</dbReference>
<dbReference type="PROSITE" id="PS50157">
    <property type="entry name" value="ZINC_FINGER_C2H2_2"/>
    <property type="match status" value="2"/>
</dbReference>
<gene>
    <name evidence="7" type="ORF">M959_00009</name>
</gene>
<evidence type="ECO:0000256" key="3">
    <source>
        <dbReference type="ARBA" id="ARBA00022771"/>
    </source>
</evidence>
<evidence type="ECO:0000256" key="2">
    <source>
        <dbReference type="ARBA" id="ARBA00022737"/>
    </source>
</evidence>
<name>A0A093BD30_CHAPE</name>
<keyword evidence="1" id="KW-0479">Metal-binding</keyword>
<sequence>CGECGKRFSVSSNLIRHRRTHSRERPNVCGECGDGFRNQAQLRKHQK</sequence>
<evidence type="ECO:0000256" key="4">
    <source>
        <dbReference type="ARBA" id="ARBA00022833"/>
    </source>
</evidence>
<dbReference type="Pfam" id="PF00096">
    <property type="entry name" value="zf-C2H2"/>
    <property type="match status" value="2"/>
</dbReference>
<dbReference type="InterPro" id="IPR036236">
    <property type="entry name" value="Znf_C2H2_sf"/>
</dbReference>
<dbReference type="PROSITE" id="PS00028">
    <property type="entry name" value="ZINC_FINGER_C2H2_1"/>
    <property type="match status" value="1"/>
</dbReference>
<dbReference type="PANTHER" id="PTHR23226">
    <property type="entry name" value="ZINC FINGER AND SCAN DOMAIN-CONTAINING"/>
    <property type="match status" value="1"/>
</dbReference>
<evidence type="ECO:0000313" key="7">
    <source>
        <dbReference type="EMBL" id="KFU83396.1"/>
    </source>
</evidence>
<dbReference type="GO" id="GO:0000981">
    <property type="term" value="F:DNA-binding transcription factor activity, RNA polymerase II-specific"/>
    <property type="evidence" value="ECO:0007669"/>
    <property type="project" value="TreeGrafter"/>
</dbReference>
<dbReference type="InterPro" id="IPR013087">
    <property type="entry name" value="Znf_C2H2_type"/>
</dbReference>
<evidence type="ECO:0000256" key="1">
    <source>
        <dbReference type="ARBA" id="ARBA00022723"/>
    </source>
</evidence>
<feature type="domain" description="C2H2-type" evidence="6">
    <location>
        <begin position="27"/>
        <end position="47"/>
    </location>
</feature>
<dbReference type="Proteomes" id="UP000031515">
    <property type="component" value="Unassembled WGS sequence"/>
</dbReference>
<keyword evidence="4" id="KW-0862">Zinc</keyword>
<accession>A0A093BD30</accession>
<dbReference type="FunFam" id="3.30.160.60:FF:001049">
    <property type="entry name" value="zinc finger protein 319"/>
    <property type="match status" value="1"/>
</dbReference>
<dbReference type="PANTHER" id="PTHR23226:SF74">
    <property type="entry name" value="ZINC FINGER PROTEIN 500"/>
    <property type="match status" value="1"/>
</dbReference>
<keyword evidence="3 5" id="KW-0863">Zinc-finger</keyword>
<keyword evidence="2" id="KW-0677">Repeat</keyword>
<dbReference type="GO" id="GO:0000978">
    <property type="term" value="F:RNA polymerase II cis-regulatory region sequence-specific DNA binding"/>
    <property type="evidence" value="ECO:0007669"/>
    <property type="project" value="TreeGrafter"/>
</dbReference>
<dbReference type="AlphaFoldDB" id="A0A093BD30"/>
<evidence type="ECO:0000259" key="6">
    <source>
        <dbReference type="PROSITE" id="PS50157"/>
    </source>
</evidence>
<reference evidence="8" key="1">
    <citation type="submission" date="2013-08" db="EMBL/GenBank/DDBJ databases">
        <title>Genome evolution of avian class.</title>
        <authorList>
            <person name="Zhang G."/>
            <person name="Li C."/>
        </authorList>
    </citation>
    <scope>NUCLEOTIDE SEQUENCE [LARGE SCALE GENOMIC DNA]</scope>
</reference>
<feature type="domain" description="C2H2-type" evidence="6">
    <location>
        <begin position="1"/>
        <end position="26"/>
    </location>
</feature>
<dbReference type="GO" id="GO:0008270">
    <property type="term" value="F:zinc ion binding"/>
    <property type="evidence" value="ECO:0007669"/>
    <property type="project" value="UniProtKB-KW"/>
</dbReference>
<evidence type="ECO:0000256" key="5">
    <source>
        <dbReference type="PROSITE-ProRule" id="PRU00042"/>
    </source>
</evidence>
<dbReference type="Gene3D" id="3.30.160.60">
    <property type="entry name" value="Classic Zinc Finger"/>
    <property type="match status" value="2"/>
</dbReference>
<keyword evidence="8" id="KW-1185">Reference proteome</keyword>
<dbReference type="EMBL" id="AVOS01066511">
    <property type="protein sequence ID" value="KFU83396.1"/>
    <property type="molecule type" value="Genomic_DNA"/>
</dbReference>
<organism evidence="7 8">
    <name type="scientific">Chaetura pelagica</name>
    <name type="common">Chimney swift</name>
    <name type="synonym">Hirundo pelagica</name>
    <dbReference type="NCBI Taxonomy" id="8897"/>
    <lineage>
        <taxon>Eukaryota</taxon>
        <taxon>Metazoa</taxon>
        <taxon>Chordata</taxon>
        <taxon>Craniata</taxon>
        <taxon>Vertebrata</taxon>
        <taxon>Euteleostomi</taxon>
        <taxon>Archelosauria</taxon>
        <taxon>Archosauria</taxon>
        <taxon>Dinosauria</taxon>
        <taxon>Saurischia</taxon>
        <taxon>Theropoda</taxon>
        <taxon>Coelurosauria</taxon>
        <taxon>Aves</taxon>
        <taxon>Neognathae</taxon>
        <taxon>Neoaves</taxon>
        <taxon>Strisores</taxon>
        <taxon>Apodiformes</taxon>
        <taxon>Apodidae</taxon>
        <taxon>Apodinae</taxon>
        <taxon>Chaetura</taxon>
    </lineage>
</organism>
<comment type="caution">
    <text evidence="7">The sequence shown here is derived from an EMBL/GenBank/DDBJ whole genome shotgun (WGS) entry which is preliminary data.</text>
</comment>
<evidence type="ECO:0000313" key="8">
    <source>
        <dbReference type="Proteomes" id="UP000031515"/>
    </source>
</evidence>
<reference evidence="7 8" key="2">
    <citation type="journal article" date="2014" name="Science">
        <title>Comparative genomics reveals insights into avian genome evolution and adaptation.</title>
        <authorList>
            <consortium name="Avian Genome Consortium"/>
            <person name="Zhang G."/>
            <person name="Li C."/>
            <person name="Li Q."/>
            <person name="Li B."/>
            <person name="Larkin D.M."/>
            <person name="Lee C."/>
            <person name="Storz J.F."/>
            <person name="Antunes A."/>
            <person name="Greenwold M.J."/>
            <person name="Meredith R.W."/>
            <person name="Odeen A."/>
            <person name="Cui J."/>
            <person name="Zhou Q."/>
            <person name="Xu L."/>
            <person name="Pan H."/>
            <person name="Wang Z."/>
            <person name="Jin L."/>
            <person name="Zhang P."/>
            <person name="Hu H."/>
            <person name="Yang W."/>
            <person name="Hu J."/>
            <person name="Xiao J."/>
            <person name="Yang Z."/>
            <person name="Liu Y."/>
            <person name="Xie Q."/>
            <person name="Yu H."/>
            <person name="Lian J."/>
            <person name="Wen P."/>
            <person name="Zhang F."/>
            <person name="Li H."/>
            <person name="Zeng Y."/>
            <person name="Xiong Z."/>
            <person name="Liu S."/>
            <person name="Zhou L."/>
            <person name="Huang Z."/>
            <person name="An N."/>
            <person name="Wang J."/>
            <person name="Zheng Q."/>
            <person name="Xiong Y."/>
            <person name="Wang G."/>
            <person name="Wang B."/>
            <person name="Wang J."/>
            <person name="Fan Y."/>
            <person name="da Fonseca R.R."/>
            <person name="Alfaro-Nunez A."/>
            <person name="Schubert M."/>
            <person name="Orlando L."/>
            <person name="Mourier T."/>
            <person name="Howard J.T."/>
            <person name="Ganapathy G."/>
            <person name="Pfenning A."/>
            <person name="Whitney O."/>
            <person name="Rivas M.V."/>
            <person name="Hara E."/>
            <person name="Smith J."/>
            <person name="Farre M."/>
            <person name="Narayan J."/>
            <person name="Slavov G."/>
            <person name="Romanov M.N."/>
            <person name="Borges R."/>
            <person name="Machado J.P."/>
            <person name="Khan I."/>
            <person name="Springer M.S."/>
            <person name="Gatesy J."/>
            <person name="Hoffmann F.G."/>
            <person name="Opazo J.C."/>
            <person name="Hastad O."/>
            <person name="Sawyer R.H."/>
            <person name="Kim H."/>
            <person name="Kim K.W."/>
            <person name="Kim H.J."/>
            <person name="Cho S."/>
            <person name="Li N."/>
            <person name="Huang Y."/>
            <person name="Bruford M.W."/>
            <person name="Zhan X."/>
            <person name="Dixon A."/>
            <person name="Bertelsen M.F."/>
            <person name="Derryberry E."/>
            <person name="Warren W."/>
            <person name="Wilson R.K."/>
            <person name="Li S."/>
            <person name="Ray D.A."/>
            <person name="Green R.E."/>
            <person name="O'Brien S.J."/>
            <person name="Griffin D."/>
            <person name="Johnson W.E."/>
            <person name="Haussler D."/>
            <person name="Ryder O.A."/>
            <person name="Willerslev E."/>
            <person name="Graves G.R."/>
            <person name="Alstrom P."/>
            <person name="Fjeldsa J."/>
            <person name="Mindell D.P."/>
            <person name="Edwards S.V."/>
            <person name="Braun E.L."/>
            <person name="Rahbek C."/>
            <person name="Burt D.W."/>
            <person name="Houde P."/>
            <person name="Zhang Y."/>
            <person name="Yang H."/>
            <person name="Wang J."/>
            <person name="Jarvis E.D."/>
            <person name="Gilbert M.T."/>
            <person name="Wang J."/>
        </authorList>
    </citation>
    <scope>NUCLEOTIDE SEQUENCE [LARGE SCALE GENOMIC DNA]</scope>
    <source>
        <strain evidence="7">M959</strain>
    </source>
</reference>
<dbReference type="FunFam" id="3.30.160.60:FF:000417">
    <property type="entry name" value="Zinc finger protein"/>
    <property type="match status" value="1"/>
</dbReference>
<protein>
    <submittedName>
        <fullName evidence="7">Zinc finger protein 853</fullName>
    </submittedName>
</protein>
<feature type="non-terminal residue" evidence="7">
    <location>
        <position position="1"/>
    </location>
</feature>